<feature type="compositionally biased region" description="Acidic residues" evidence="1">
    <location>
        <begin position="729"/>
        <end position="750"/>
    </location>
</feature>
<feature type="compositionally biased region" description="Acidic residues" evidence="1">
    <location>
        <begin position="544"/>
        <end position="562"/>
    </location>
</feature>
<keyword evidence="2" id="KW-0812">Transmembrane</keyword>
<feature type="region of interest" description="Disordered" evidence="1">
    <location>
        <begin position="842"/>
        <end position="921"/>
    </location>
</feature>
<dbReference type="HOGENOM" id="CLU_249888_0_0_1"/>
<dbReference type="CTD" id="20207727"/>
<dbReference type="GO" id="GO:0045944">
    <property type="term" value="P:positive regulation of transcription by RNA polymerase II"/>
    <property type="evidence" value="ECO:0000318"/>
    <property type="project" value="GO_Central"/>
</dbReference>
<evidence type="ECO:0000313" key="5">
    <source>
        <dbReference type="Proteomes" id="UP000015101"/>
    </source>
</evidence>
<keyword evidence="2" id="KW-0472">Membrane</keyword>
<accession>T1FFX8</accession>
<feature type="region of interest" description="Disordered" evidence="1">
    <location>
        <begin position="767"/>
        <end position="789"/>
    </location>
</feature>
<sequence>ANNTANITIANSSDDFYGKSEKLALTLVGLLLFWLLLFIVVCVVLHCLKVRKRKKENNFCKTNNAKNVDGHEVGVLAQKSQALFKLDLHQTHQHQRCSEHFQPYFHRKHLQQQQQQQQQRHKRSNSNGQSEFFYFSHKQHRHSSNFYNHHQNSSGHHNNNATNSSFATTATTPNDDITDETCLILSPTSPSTQIYSPTTHTSNIFSPSSTPCTMTPSTPLPCISTDTSWLPEDFKINTNTMNSANNSSANIVNNVNSMKQKNSMNMTNHISNANNYDTKVQINIGNTYCNSSDSSINKMTLHACKSFNKQNYTNKLLDSINNNNSSHDDNKNYFNVTRGINIRKDNNNNSSRVEEKICMANQDGIVRLNDANFQKMTNSTLIQRKTDPDDDDDNNDDDNRANDDDYNFGQYVEDEKIKSTTNFRKKQYNENLARSSEKSCKNFAKKGRNYKNAISNKNINNNLNNNLNHNINSNTTNANNTTTNTNINANVNNNINNNLDQNTMDDRDVINTNRIVGNSLGGREINQKNNNDNAANVNCSHCEDGEDDDGGDEDNDDSDGDCDYINIQAIEDDDDDDDDDEGGMFSTKSARHQQQLFNNSNVEHFNERQINKTLGGSFEKKYTNVHDGVESIINNNNKNNNNNKDVSIYTNNNINSRNSICTSKIFSHLQICYDSFSPEVETPFSGSKKSKLTMTSPEISSSGFSDWNGNVNIDCVKYDANVLKKSYSNEDESDGEDENDEESYAGWDDYDENKNLDSEMKLNSLDSKHVPGFPHFQGQRSQQSCQHSQNFQQGQKKFLFSEFLLPKSGSMNQSDASKLEKKKLKFTNYYNILFLNNDKSKKSLKTQNRTSTASTASCSNPATSSVPTTSTTHPSSTTRSLVSRKTPNMGSSISLHRRLTHATSNNNISNVNNNISNDNNNNDVVNNNISVESNSLSKSKNETDMNSCDGITDQLSNNICNQTNLHETSNSISTIENSFNVTPYETNFSKVHLIADNNDDLESYNLGSGLKTVNTSNLAKTDADFTQNLRQIHEQPLLLHPQRFLQLQISQQQQQQRNIISLPSKIKQISLNGTITDSNDAKLFGNQTIPHQQQIQQQKHQRYSLPNQIDQQPFKNQLQHHQDQHQHAQMPSLQDSQTVLFHKPPLKPQHHQLNLQNPMLQKDQQQNQQSQQLLQKPKLKSLTLLKFQQQQHQLHQKFQPNQQQQQQQQHMLPSPSLEKPRQPIMGQTRLADRHRTDIASTNIFWSPQINHNSCNDISRNSNKSNFNFCNNSNAAEDVVFADNANKTMQRPDDGQHIYERLNHFRLSQPLDHHQSQQQFNFNQPDRNSAFQLDNNISLHNINSSSPTLLRHNNTSRECKSDLLQRRALNIHNNNNNHNSNRHNKNINSNYTINHITNNNKTSNNNVRQNCLTIDSTKIIPNVKQNFVEKSREDRTTENVWRPKDLYSINTNDYMCNNESSKLAEQGVGLETCGKYNV</sequence>
<feature type="compositionally biased region" description="Low complexity" evidence="1">
    <location>
        <begin position="1193"/>
        <end position="1210"/>
    </location>
</feature>
<dbReference type="RefSeq" id="XP_009027990.1">
    <property type="nucleotide sequence ID" value="XM_009029742.1"/>
</dbReference>
<feature type="region of interest" description="Disordered" evidence="1">
    <location>
        <begin position="379"/>
        <end position="408"/>
    </location>
</feature>
<evidence type="ECO:0000256" key="2">
    <source>
        <dbReference type="SAM" id="Phobius"/>
    </source>
</evidence>
<evidence type="ECO:0000313" key="4">
    <source>
        <dbReference type="EnsemblMetazoa" id="HelroP180450"/>
    </source>
</evidence>
<organism evidence="4 5">
    <name type="scientific">Helobdella robusta</name>
    <name type="common">Californian leech</name>
    <dbReference type="NCBI Taxonomy" id="6412"/>
    <lineage>
        <taxon>Eukaryota</taxon>
        <taxon>Metazoa</taxon>
        <taxon>Spiralia</taxon>
        <taxon>Lophotrochozoa</taxon>
        <taxon>Annelida</taxon>
        <taxon>Clitellata</taxon>
        <taxon>Hirudinea</taxon>
        <taxon>Rhynchobdellida</taxon>
        <taxon>Glossiphoniidae</taxon>
        <taxon>Helobdella</taxon>
    </lineage>
</organism>
<proteinExistence type="predicted"/>
<dbReference type="EMBL" id="KB097579">
    <property type="protein sequence ID" value="ESN94023.1"/>
    <property type="molecule type" value="Genomic_DNA"/>
</dbReference>
<reference evidence="3 5" key="2">
    <citation type="journal article" date="2013" name="Nature">
        <title>Insights into bilaterian evolution from three spiralian genomes.</title>
        <authorList>
            <person name="Simakov O."/>
            <person name="Marletaz F."/>
            <person name="Cho S.J."/>
            <person name="Edsinger-Gonzales E."/>
            <person name="Havlak P."/>
            <person name="Hellsten U."/>
            <person name="Kuo D.H."/>
            <person name="Larsson T."/>
            <person name="Lv J."/>
            <person name="Arendt D."/>
            <person name="Savage R."/>
            <person name="Osoegawa K."/>
            <person name="de Jong P."/>
            <person name="Grimwood J."/>
            <person name="Chapman J.A."/>
            <person name="Shapiro H."/>
            <person name="Aerts A."/>
            <person name="Otillar R.P."/>
            <person name="Terry A.Y."/>
            <person name="Boore J.L."/>
            <person name="Grigoriev I.V."/>
            <person name="Lindberg D.R."/>
            <person name="Seaver E.C."/>
            <person name="Weisblat D.A."/>
            <person name="Putnam N.H."/>
            <person name="Rokhsar D.S."/>
        </authorList>
    </citation>
    <scope>NUCLEOTIDE SEQUENCE</scope>
</reference>
<dbReference type="OMA" id="ANQCEET"/>
<feature type="compositionally biased region" description="Low complexity" evidence="1">
    <location>
        <begin position="859"/>
        <end position="880"/>
    </location>
</feature>
<feature type="region of interest" description="Disordered" evidence="1">
    <location>
        <begin position="1193"/>
        <end position="1222"/>
    </location>
</feature>
<evidence type="ECO:0000256" key="1">
    <source>
        <dbReference type="SAM" id="MobiDB-lite"/>
    </source>
</evidence>
<dbReference type="GeneID" id="20207727"/>
<dbReference type="InParanoid" id="T1FFX8"/>
<feature type="compositionally biased region" description="Polar residues" evidence="1">
    <location>
        <begin position="881"/>
        <end position="894"/>
    </location>
</feature>
<keyword evidence="2" id="KW-1133">Transmembrane helix</keyword>
<feature type="transmembrane region" description="Helical" evidence="2">
    <location>
        <begin position="23"/>
        <end position="48"/>
    </location>
</feature>
<dbReference type="GO" id="GO:0016592">
    <property type="term" value="C:mediator complex"/>
    <property type="evidence" value="ECO:0000318"/>
    <property type="project" value="GO_Central"/>
</dbReference>
<dbReference type="KEGG" id="hro:HELRODRAFT_180450"/>
<dbReference type="EnsemblMetazoa" id="HelroT180450">
    <property type="protein sequence ID" value="HelroP180450"/>
    <property type="gene ID" value="HelroG180450"/>
</dbReference>
<feature type="region of interest" description="Disordered" evidence="1">
    <location>
        <begin position="728"/>
        <end position="750"/>
    </location>
</feature>
<protein>
    <submittedName>
        <fullName evidence="3 4">Uncharacterized protein</fullName>
    </submittedName>
</protein>
<dbReference type="Proteomes" id="UP000015101">
    <property type="component" value="Unassembled WGS sequence"/>
</dbReference>
<dbReference type="PANTHER" id="PTHR12460">
    <property type="entry name" value="CYCLIN-DEPENDENT KINASE INHIBITOR-RELATED PROTEIN"/>
    <property type="match status" value="1"/>
</dbReference>
<feature type="compositionally biased region" description="Polar residues" evidence="1">
    <location>
        <begin position="845"/>
        <end position="858"/>
    </location>
</feature>
<dbReference type="GO" id="GO:0003713">
    <property type="term" value="F:transcription coactivator activity"/>
    <property type="evidence" value="ECO:0000318"/>
    <property type="project" value="GO_Central"/>
</dbReference>
<feature type="compositionally biased region" description="Low complexity" evidence="1">
    <location>
        <begin position="527"/>
        <end position="538"/>
    </location>
</feature>
<dbReference type="EMBL" id="AMQM01007198">
    <property type="status" value="NOT_ANNOTATED_CDS"/>
    <property type="molecule type" value="Genomic_DNA"/>
</dbReference>
<feature type="compositionally biased region" description="Low complexity" evidence="1">
    <location>
        <begin position="904"/>
        <end position="921"/>
    </location>
</feature>
<keyword evidence="5" id="KW-1185">Reference proteome</keyword>
<feature type="region of interest" description="Disordered" evidence="1">
    <location>
        <begin position="519"/>
        <end position="563"/>
    </location>
</feature>
<reference evidence="4" key="3">
    <citation type="submission" date="2015-06" db="UniProtKB">
        <authorList>
            <consortium name="EnsemblMetazoa"/>
        </authorList>
    </citation>
    <scope>IDENTIFICATION</scope>
</reference>
<feature type="compositionally biased region" description="Low complexity" evidence="1">
    <location>
        <begin position="148"/>
        <end position="173"/>
    </location>
</feature>
<feature type="region of interest" description="Disordered" evidence="1">
    <location>
        <begin position="144"/>
        <end position="173"/>
    </location>
</feature>
<gene>
    <name evidence="4" type="primary">20207727</name>
    <name evidence="3" type="ORF">HELRODRAFT_180450</name>
</gene>
<dbReference type="PANTHER" id="PTHR12460:SF0">
    <property type="entry name" value="CID DOMAIN-CONTAINING PROTEIN-RELATED"/>
    <property type="match status" value="1"/>
</dbReference>
<evidence type="ECO:0000313" key="3">
    <source>
        <dbReference type="EMBL" id="ESN94023.1"/>
    </source>
</evidence>
<reference evidence="5" key="1">
    <citation type="submission" date="2012-12" db="EMBL/GenBank/DDBJ databases">
        <authorList>
            <person name="Hellsten U."/>
            <person name="Grimwood J."/>
            <person name="Chapman J.A."/>
            <person name="Shapiro H."/>
            <person name="Aerts A."/>
            <person name="Otillar R.P."/>
            <person name="Terry A.Y."/>
            <person name="Boore J.L."/>
            <person name="Simakov O."/>
            <person name="Marletaz F."/>
            <person name="Cho S.-J."/>
            <person name="Edsinger-Gonzales E."/>
            <person name="Havlak P."/>
            <person name="Kuo D.-H."/>
            <person name="Larsson T."/>
            <person name="Lv J."/>
            <person name="Arendt D."/>
            <person name="Savage R."/>
            <person name="Osoegawa K."/>
            <person name="de Jong P."/>
            <person name="Lindberg D.R."/>
            <person name="Seaver E.C."/>
            <person name="Weisblat D.A."/>
            <person name="Putnam N.H."/>
            <person name="Grigoriev I.V."/>
            <person name="Rokhsar D.S."/>
        </authorList>
    </citation>
    <scope>NUCLEOTIDE SEQUENCE</scope>
</reference>
<name>T1FFX8_HELRO</name>